<dbReference type="InterPro" id="IPR003170">
    <property type="entry name" value="MurB"/>
</dbReference>
<dbReference type="UniPathway" id="UPA00219"/>
<dbReference type="PROSITE" id="PS51387">
    <property type="entry name" value="FAD_PCMH"/>
    <property type="match status" value="1"/>
</dbReference>
<keyword evidence="16 19" id="KW-0961">Cell wall biogenesis/degradation</keyword>
<evidence type="ECO:0000256" key="10">
    <source>
        <dbReference type="ARBA" id="ARBA00022827"/>
    </source>
</evidence>
<dbReference type="HAMAP" id="MF_00037">
    <property type="entry name" value="MurB"/>
    <property type="match status" value="1"/>
</dbReference>
<dbReference type="InterPro" id="IPR016167">
    <property type="entry name" value="FAD-bd_PCMH_sub1"/>
</dbReference>
<keyword evidence="22" id="KW-1185">Reference proteome</keyword>
<comment type="function">
    <text evidence="2 19">Cell wall formation.</text>
</comment>
<evidence type="ECO:0000256" key="13">
    <source>
        <dbReference type="ARBA" id="ARBA00022984"/>
    </source>
</evidence>
<dbReference type="GO" id="GO:0051301">
    <property type="term" value="P:cell division"/>
    <property type="evidence" value="ECO:0007669"/>
    <property type="project" value="UniProtKB-KW"/>
</dbReference>
<evidence type="ECO:0000256" key="12">
    <source>
        <dbReference type="ARBA" id="ARBA00022960"/>
    </source>
</evidence>
<evidence type="ECO:0000256" key="5">
    <source>
        <dbReference type="ARBA" id="ARBA00012518"/>
    </source>
</evidence>
<evidence type="ECO:0000256" key="19">
    <source>
        <dbReference type="HAMAP-Rule" id="MF_00037"/>
    </source>
</evidence>
<evidence type="ECO:0000256" key="1">
    <source>
        <dbReference type="ARBA" id="ARBA00001974"/>
    </source>
</evidence>
<organism evidence="21 22">
    <name type="scientific">Pseudodesulfovibrio hydrargyri</name>
    <dbReference type="NCBI Taxonomy" id="2125990"/>
    <lineage>
        <taxon>Bacteria</taxon>
        <taxon>Pseudomonadati</taxon>
        <taxon>Thermodesulfobacteriota</taxon>
        <taxon>Desulfovibrionia</taxon>
        <taxon>Desulfovibrionales</taxon>
        <taxon>Desulfovibrionaceae</taxon>
    </lineage>
</organism>
<dbReference type="Pfam" id="PF01565">
    <property type="entry name" value="FAD_binding_4"/>
    <property type="match status" value="1"/>
</dbReference>
<evidence type="ECO:0000256" key="7">
    <source>
        <dbReference type="ARBA" id="ARBA00022490"/>
    </source>
</evidence>
<dbReference type="NCBIfam" id="TIGR00179">
    <property type="entry name" value="murB"/>
    <property type="match status" value="1"/>
</dbReference>
<dbReference type="SUPFAM" id="SSF56176">
    <property type="entry name" value="FAD-binding/transporter-associated domain-like"/>
    <property type="match status" value="1"/>
</dbReference>
<comment type="catalytic activity">
    <reaction evidence="18 19">
        <text>UDP-N-acetyl-alpha-D-muramate + NADP(+) = UDP-N-acetyl-3-O-(1-carboxyvinyl)-alpha-D-glucosamine + NADPH + H(+)</text>
        <dbReference type="Rhea" id="RHEA:12248"/>
        <dbReference type="ChEBI" id="CHEBI:15378"/>
        <dbReference type="ChEBI" id="CHEBI:57783"/>
        <dbReference type="ChEBI" id="CHEBI:58349"/>
        <dbReference type="ChEBI" id="CHEBI:68483"/>
        <dbReference type="ChEBI" id="CHEBI:70757"/>
        <dbReference type="EC" id="1.3.1.98"/>
    </reaction>
</comment>
<proteinExistence type="inferred from homology"/>
<dbReference type="Pfam" id="PF02873">
    <property type="entry name" value="MurB_C"/>
    <property type="match status" value="1"/>
</dbReference>
<dbReference type="InterPro" id="IPR016166">
    <property type="entry name" value="FAD-bd_PCMH"/>
</dbReference>
<evidence type="ECO:0000256" key="18">
    <source>
        <dbReference type="ARBA" id="ARBA00048914"/>
    </source>
</evidence>
<dbReference type="Gene3D" id="3.90.78.10">
    <property type="entry name" value="UDP-N-acetylenolpyruvoylglucosamine reductase, C-terminal domain"/>
    <property type="match status" value="1"/>
</dbReference>
<dbReference type="PANTHER" id="PTHR21071">
    <property type="entry name" value="UDP-N-ACETYLENOLPYRUVOYLGLUCOSAMINE REDUCTASE"/>
    <property type="match status" value="1"/>
</dbReference>
<evidence type="ECO:0000259" key="20">
    <source>
        <dbReference type="PROSITE" id="PS51387"/>
    </source>
</evidence>
<evidence type="ECO:0000256" key="11">
    <source>
        <dbReference type="ARBA" id="ARBA00022857"/>
    </source>
</evidence>
<evidence type="ECO:0000313" key="22">
    <source>
        <dbReference type="Proteomes" id="UP000181901"/>
    </source>
</evidence>
<evidence type="ECO:0000256" key="9">
    <source>
        <dbReference type="ARBA" id="ARBA00022630"/>
    </source>
</evidence>
<dbReference type="Proteomes" id="UP000181901">
    <property type="component" value="Unassembled WGS sequence"/>
</dbReference>
<dbReference type="GO" id="GO:0071555">
    <property type="term" value="P:cell wall organization"/>
    <property type="evidence" value="ECO:0007669"/>
    <property type="project" value="UniProtKB-KW"/>
</dbReference>
<protein>
    <recommendedName>
        <fullName evidence="6 19">UDP-N-acetylenolpyruvoylglucosamine reductase</fullName>
        <ecNumber evidence="5 19">1.3.1.98</ecNumber>
    </recommendedName>
    <alternativeName>
        <fullName evidence="17 19">UDP-N-acetylmuramate dehydrogenase</fullName>
    </alternativeName>
</protein>
<dbReference type="SUPFAM" id="SSF56194">
    <property type="entry name" value="Uridine diphospho-N-Acetylenolpyruvylglucosamine reductase, MurB, C-terminal domain"/>
    <property type="match status" value="1"/>
</dbReference>
<dbReference type="EMBL" id="LKAQ01000004">
    <property type="protein sequence ID" value="OIQ49283.1"/>
    <property type="molecule type" value="Genomic_DNA"/>
</dbReference>
<keyword evidence="14 19" id="KW-0560">Oxidoreductase</keyword>
<dbReference type="InterPro" id="IPR016169">
    <property type="entry name" value="FAD-bd_PCMH_sub2"/>
</dbReference>
<dbReference type="GO" id="GO:0008762">
    <property type="term" value="F:UDP-N-acetylmuramate dehydrogenase activity"/>
    <property type="evidence" value="ECO:0007669"/>
    <property type="project" value="UniProtKB-UniRule"/>
</dbReference>
<comment type="similarity">
    <text evidence="19">Belongs to the MurB family.</text>
</comment>
<keyword evidence="15 19" id="KW-0131">Cell cycle</keyword>
<dbReference type="GO" id="GO:0005829">
    <property type="term" value="C:cytosol"/>
    <property type="evidence" value="ECO:0007669"/>
    <property type="project" value="TreeGrafter"/>
</dbReference>
<gene>
    <name evidence="19 21" type="primary">murB</name>
    <name evidence="21" type="ORF">BerOc1_01208</name>
</gene>
<evidence type="ECO:0000256" key="2">
    <source>
        <dbReference type="ARBA" id="ARBA00003921"/>
    </source>
</evidence>
<keyword evidence="13 19" id="KW-0573">Peptidoglycan synthesis</keyword>
<evidence type="ECO:0000256" key="16">
    <source>
        <dbReference type="ARBA" id="ARBA00023316"/>
    </source>
</evidence>
<feature type="domain" description="FAD-binding PCMH-type" evidence="20">
    <location>
        <begin position="17"/>
        <end position="190"/>
    </location>
</feature>
<feature type="active site" description="Proton donor" evidence="19">
    <location>
        <position position="219"/>
    </location>
</feature>
<dbReference type="GO" id="GO:0071949">
    <property type="term" value="F:FAD binding"/>
    <property type="evidence" value="ECO:0007669"/>
    <property type="project" value="InterPro"/>
</dbReference>
<feature type="active site" evidence="19">
    <location>
        <position position="289"/>
    </location>
</feature>
<keyword evidence="11 19" id="KW-0521">NADP</keyword>
<dbReference type="InterPro" id="IPR036635">
    <property type="entry name" value="MurB_C_sf"/>
</dbReference>
<dbReference type="GO" id="GO:0008360">
    <property type="term" value="P:regulation of cell shape"/>
    <property type="evidence" value="ECO:0007669"/>
    <property type="project" value="UniProtKB-KW"/>
</dbReference>
<evidence type="ECO:0000256" key="15">
    <source>
        <dbReference type="ARBA" id="ARBA00023306"/>
    </source>
</evidence>
<dbReference type="Gene3D" id="3.30.43.10">
    <property type="entry name" value="Uridine Diphospho-n-acetylenolpyruvylglucosamine Reductase, domain 2"/>
    <property type="match status" value="1"/>
</dbReference>
<keyword evidence="9 19" id="KW-0285">Flavoprotein</keyword>
<evidence type="ECO:0000256" key="14">
    <source>
        <dbReference type="ARBA" id="ARBA00023002"/>
    </source>
</evidence>
<dbReference type="InterPro" id="IPR011601">
    <property type="entry name" value="MurB_C"/>
</dbReference>
<dbReference type="PANTHER" id="PTHR21071:SF4">
    <property type="entry name" value="UDP-N-ACETYLENOLPYRUVOYLGLUCOSAMINE REDUCTASE"/>
    <property type="match status" value="1"/>
</dbReference>
<dbReference type="EC" id="1.3.1.98" evidence="5 19"/>
<evidence type="ECO:0000256" key="6">
    <source>
        <dbReference type="ARBA" id="ARBA00015188"/>
    </source>
</evidence>
<keyword evidence="7 19" id="KW-0963">Cytoplasm</keyword>
<keyword evidence="12 19" id="KW-0133">Cell shape</keyword>
<dbReference type="GO" id="GO:0009252">
    <property type="term" value="P:peptidoglycan biosynthetic process"/>
    <property type="evidence" value="ECO:0007669"/>
    <property type="project" value="UniProtKB-UniRule"/>
</dbReference>
<comment type="pathway">
    <text evidence="4 19">Cell wall biogenesis; peptidoglycan biosynthesis.</text>
</comment>
<evidence type="ECO:0000313" key="21">
    <source>
        <dbReference type="EMBL" id="OIQ49283.1"/>
    </source>
</evidence>
<dbReference type="RefSeq" id="WP_071544820.1">
    <property type="nucleotide sequence ID" value="NZ_LKAQ01000004.1"/>
</dbReference>
<evidence type="ECO:0000256" key="8">
    <source>
        <dbReference type="ARBA" id="ARBA00022618"/>
    </source>
</evidence>
<feature type="active site" evidence="19">
    <location>
        <position position="167"/>
    </location>
</feature>
<evidence type="ECO:0000256" key="17">
    <source>
        <dbReference type="ARBA" id="ARBA00031026"/>
    </source>
</evidence>
<accession>A0A1J5N0W6</accession>
<dbReference type="AlphaFoldDB" id="A0A1J5N0W6"/>
<evidence type="ECO:0000256" key="4">
    <source>
        <dbReference type="ARBA" id="ARBA00004752"/>
    </source>
</evidence>
<keyword evidence="8 19" id="KW-0132">Cell division</keyword>
<dbReference type="InterPro" id="IPR036318">
    <property type="entry name" value="FAD-bd_PCMH-like_sf"/>
</dbReference>
<name>A0A1J5N0W6_9BACT</name>
<dbReference type="OrthoDB" id="9804753at2"/>
<comment type="caution">
    <text evidence="21">The sequence shown here is derived from an EMBL/GenBank/DDBJ whole genome shotgun (WGS) entry which is preliminary data.</text>
</comment>
<comment type="subcellular location">
    <subcellularLocation>
        <location evidence="3 19">Cytoplasm</location>
    </subcellularLocation>
</comment>
<dbReference type="InterPro" id="IPR006094">
    <property type="entry name" value="Oxid_FAD_bind_N"/>
</dbReference>
<evidence type="ECO:0000256" key="3">
    <source>
        <dbReference type="ARBA" id="ARBA00004496"/>
    </source>
</evidence>
<dbReference type="Gene3D" id="3.30.465.10">
    <property type="match status" value="1"/>
</dbReference>
<comment type="cofactor">
    <cofactor evidence="1 19">
        <name>FAD</name>
        <dbReference type="ChEBI" id="CHEBI:57692"/>
    </cofactor>
</comment>
<reference evidence="21 22" key="1">
    <citation type="submission" date="2015-09" db="EMBL/GenBank/DDBJ databases">
        <title>Genome of Desulfovibrio dechloracetivorans BerOc1, a mercury methylating strain isolated from highly hydrocarbons and metals contaminated coastal sediments.</title>
        <authorList>
            <person name="Goni Urriza M."/>
            <person name="Gassie C."/>
            <person name="Bouchez O."/>
            <person name="Klopp C."/>
            <person name="Ranchou-Peyruse A."/>
            <person name="Remy G."/>
        </authorList>
    </citation>
    <scope>NUCLEOTIDE SEQUENCE [LARGE SCALE GENOMIC DNA]</scope>
    <source>
        <strain evidence="21 22">BerOc1</strain>
    </source>
</reference>
<keyword evidence="10 19" id="KW-0274">FAD</keyword>
<sequence>MPLELTANPLLRERTTLRLGGPAVVEAVVREAADLDELSAFLTRETLPPFVLGAGSNLLAGDGPLELALVRVADCPGPERVERDGEAIIVRCGAGLRLPGLLGWAQRAGFSGLEGMTGIPGTVGGAVAMNAGSYGVEIGDLVTRVRIWSPTGGLAWLDRGQCVFDYRHFTPAGTPGKCLIWEVELSLRESDPKGVRRAMRDVYEKKKANQPVTARTAGCVFKNPPADSAGRLLDKAGLKGVRLGHMAFSDKHANFLVNLGGGKAADALELMDMGRRRVLEQFGITLEPEVIVL</sequence>